<dbReference type="EMBL" id="JANPWB010000010">
    <property type="protein sequence ID" value="KAJ1146256.1"/>
    <property type="molecule type" value="Genomic_DNA"/>
</dbReference>
<proteinExistence type="predicted"/>
<reference evidence="1" key="1">
    <citation type="journal article" date="2022" name="bioRxiv">
        <title>Sequencing and chromosome-scale assembly of the giantPleurodeles waltlgenome.</title>
        <authorList>
            <person name="Brown T."/>
            <person name="Elewa A."/>
            <person name="Iarovenko S."/>
            <person name="Subramanian E."/>
            <person name="Araus A.J."/>
            <person name="Petzold A."/>
            <person name="Susuki M."/>
            <person name="Suzuki K.-i.T."/>
            <person name="Hayashi T."/>
            <person name="Toyoda A."/>
            <person name="Oliveira C."/>
            <person name="Osipova E."/>
            <person name="Leigh N.D."/>
            <person name="Simon A."/>
            <person name="Yun M.H."/>
        </authorList>
    </citation>
    <scope>NUCLEOTIDE SEQUENCE</scope>
    <source>
        <strain evidence="1">20211129_DDA</strain>
        <tissue evidence="1">Liver</tissue>
    </source>
</reference>
<comment type="caution">
    <text evidence="1">The sequence shown here is derived from an EMBL/GenBank/DDBJ whole genome shotgun (WGS) entry which is preliminary data.</text>
</comment>
<keyword evidence="2" id="KW-1185">Reference proteome</keyword>
<dbReference type="Proteomes" id="UP001066276">
    <property type="component" value="Chromosome 6"/>
</dbReference>
<accession>A0AAV7R0C3</accession>
<name>A0AAV7R0C3_PLEWA</name>
<organism evidence="1 2">
    <name type="scientific">Pleurodeles waltl</name>
    <name type="common">Iberian ribbed newt</name>
    <dbReference type="NCBI Taxonomy" id="8319"/>
    <lineage>
        <taxon>Eukaryota</taxon>
        <taxon>Metazoa</taxon>
        <taxon>Chordata</taxon>
        <taxon>Craniata</taxon>
        <taxon>Vertebrata</taxon>
        <taxon>Euteleostomi</taxon>
        <taxon>Amphibia</taxon>
        <taxon>Batrachia</taxon>
        <taxon>Caudata</taxon>
        <taxon>Salamandroidea</taxon>
        <taxon>Salamandridae</taxon>
        <taxon>Pleurodelinae</taxon>
        <taxon>Pleurodeles</taxon>
    </lineage>
</organism>
<gene>
    <name evidence="1" type="ORF">NDU88_012534</name>
</gene>
<dbReference type="AlphaFoldDB" id="A0AAV7R0C3"/>
<protein>
    <submittedName>
        <fullName evidence="1">Uncharacterized protein</fullName>
    </submittedName>
</protein>
<sequence>MLDGMVNVGRHGAGMVNVGRHGACWTAWCMLDGMVRVGRHGACWTAWCMLDGMVRVGRHGACWTAWCMLDGMVHVGRHGACWTAWCMLDGMVHVGRHGACWTASPLPSSNFQLLQGKFTGEFLCDSVWLLGLGLSGEVQERDVFDLSLIHLDMKPMHVRQAATEVLMI</sequence>
<evidence type="ECO:0000313" key="1">
    <source>
        <dbReference type="EMBL" id="KAJ1146256.1"/>
    </source>
</evidence>
<evidence type="ECO:0000313" key="2">
    <source>
        <dbReference type="Proteomes" id="UP001066276"/>
    </source>
</evidence>